<dbReference type="SUPFAM" id="SSF50814">
    <property type="entry name" value="Lipocalins"/>
    <property type="match status" value="1"/>
</dbReference>
<dbReference type="InterPro" id="IPR012674">
    <property type="entry name" value="Calycin"/>
</dbReference>
<dbReference type="PANTHER" id="PTHR10612">
    <property type="entry name" value="APOLIPOPROTEIN D"/>
    <property type="match status" value="1"/>
</dbReference>
<protein>
    <recommendedName>
        <fullName evidence="4">Apolipoprotein D</fullName>
    </recommendedName>
</protein>
<keyword evidence="3" id="KW-1185">Reference proteome</keyword>
<dbReference type="Ensembl" id="ENSSTUT00000039464.1">
    <property type="protein sequence ID" value="ENSSTUP00000037742.1"/>
    <property type="gene ID" value="ENSSTUG00000016084.1"/>
</dbReference>
<keyword evidence="1" id="KW-0732">Signal</keyword>
<organism evidence="2 3">
    <name type="scientific">Salmo trutta</name>
    <name type="common">Brown trout</name>
    <dbReference type="NCBI Taxonomy" id="8032"/>
    <lineage>
        <taxon>Eukaryota</taxon>
        <taxon>Metazoa</taxon>
        <taxon>Chordata</taxon>
        <taxon>Craniata</taxon>
        <taxon>Vertebrata</taxon>
        <taxon>Euteleostomi</taxon>
        <taxon>Actinopterygii</taxon>
        <taxon>Neopterygii</taxon>
        <taxon>Teleostei</taxon>
        <taxon>Protacanthopterygii</taxon>
        <taxon>Salmoniformes</taxon>
        <taxon>Salmonidae</taxon>
        <taxon>Salmoninae</taxon>
        <taxon>Salmo</taxon>
    </lineage>
</organism>
<feature type="signal peptide" evidence="1">
    <location>
        <begin position="1"/>
        <end position="19"/>
    </location>
</feature>
<dbReference type="GO" id="GO:0006629">
    <property type="term" value="P:lipid metabolic process"/>
    <property type="evidence" value="ECO:0007669"/>
    <property type="project" value="TreeGrafter"/>
</dbReference>
<dbReference type="GO" id="GO:0005737">
    <property type="term" value="C:cytoplasm"/>
    <property type="evidence" value="ECO:0007669"/>
    <property type="project" value="TreeGrafter"/>
</dbReference>
<evidence type="ECO:0000256" key="1">
    <source>
        <dbReference type="SAM" id="SignalP"/>
    </source>
</evidence>
<sequence>MQPLQVLCVVLVTASVAHAQTVHLGRCPKPPVQQDFNVTKVTADAQKLPAVFEGGKCQQATYPLLRDRTHTLTHHRLYEVSQTINMNTHNQIFFKGEMWSRSQSQPHLARSPKPTPKPLPLSDPYLVLSIDYSSFSLVYSLLECELIYLVCSVDFAWIVSRTRSLPSDVISCLHGDLEAIGVDLRSDTTCSHYCFPQG</sequence>
<evidence type="ECO:0000313" key="3">
    <source>
        <dbReference type="Proteomes" id="UP000472277"/>
    </source>
</evidence>
<reference evidence="2" key="1">
    <citation type="submission" date="2025-08" db="UniProtKB">
        <authorList>
            <consortium name="Ensembl"/>
        </authorList>
    </citation>
    <scope>IDENTIFICATION</scope>
</reference>
<dbReference type="GeneTree" id="ENSGT00990000210368"/>
<dbReference type="PRINTS" id="PR01219">
    <property type="entry name" value="APOLIPOPROTD"/>
</dbReference>
<dbReference type="GO" id="GO:0008289">
    <property type="term" value="F:lipid binding"/>
    <property type="evidence" value="ECO:0007669"/>
    <property type="project" value="InterPro"/>
</dbReference>
<proteinExistence type="predicted"/>
<dbReference type="Proteomes" id="UP000472277">
    <property type="component" value="Chromosome 2"/>
</dbReference>
<dbReference type="Gene3D" id="2.40.128.20">
    <property type="match status" value="1"/>
</dbReference>
<dbReference type="GO" id="GO:0000302">
    <property type="term" value="P:response to reactive oxygen species"/>
    <property type="evidence" value="ECO:0007669"/>
    <property type="project" value="TreeGrafter"/>
</dbReference>
<evidence type="ECO:0000313" key="2">
    <source>
        <dbReference type="Ensembl" id="ENSSTUP00000037742.1"/>
    </source>
</evidence>
<dbReference type="GO" id="GO:0007420">
    <property type="term" value="P:brain development"/>
    <property type="evidence" value="ECO:0007669"/>
    <property type="project" value="InterPro"/>
</dbReference>
<dbReference type="InterPro" id="IPR002969">
    <property type="entry name" value="ApolipopD"/>
</dbReference>
<reference evidence="2" key="2">
    <citation type="submission" date="2025-09" db="UniProtKB">
        <authorList>
            <consortium name="Ensembl"/>
        </authorList>
    </citation>
    <scope>IDENTIFICATION</scope>
</reference>
<dbReference type="GO" id="GO:0042246">
    <property type="term" value="P:tissue regeneration"/>
    <property type="evidence" value="ECO:0007669"/>
    <property type="project" value="InterPro"/>
</dbReference>
<name>A0A673YTI5_SALTR</name>
<feature type="chain" id="PRO_5025511911" description="Apolipoprotein D" evidence="1">
    <location>
        <begin position="20"/>
        <end position="198"/>
    </location>
</feature>
<dbReference type="AlphaFoldDB" id="A0A673YTI5"/>
<dbReference type="InParanoid" id="A0A673YTI5"/>
<evidence type="ECO:0008006" key="4">
    <source>
        <dbReference type="Google" id="ProtNLM"/>
    </source>
</evidence>
<accession>A0A673YTI5</accession>
<dbReference type="PANTHER" id="PTHR10612:SF34">
    <property type="entry name" value="APOLIPOPROTEIN D"/>
    <property type="match status" value="1"/>
</dbReference>
<dbReference type="GO" id="GO:0006869">
    <property type="term" value="P:lipid transport"/>
    <property type="evidence" value="ECO:0007669"/>
    <property type="project" value="InterPro"/>
</dbReference>